<keyword evidence="2" id="KW-1185">Reference proteome</keyword>
<proteinExistence type="predicted"/>
<organism evidence="1 2">
    <name type="scientific">Hermanssonia centrifuga</name>
    <dbReference type="NCBI Taxonomy" id="98765"/>
    <lineage>
        <taxon>Eukaryota</taxon>
        <taxon>Fungi</taxon>
        <taxon>Dikarya</taxon>
        <taxon>Basidiomycota</taxon>
        <taxon>Agaricomycotina</taxon>
        <taxon>Agaricomycetes</taxon>
        <taxon>Polyporales</taxon>
        <taxon>Meruliaceae</taxon>
        <taxon>Hermanssonia</taxon>
    </lineage>
</organism>
<protein>
    <submittedName>
        <fullName evidence="1">Uncharacterized protein</fullName>
    </submittedName>
</protein>
<evidence type="ECO:0000313" key="2">
    <source>
        <dbReference type="Proteomes" id="UP000186601"/>
    </source>
</evidence>
<reference evidence="1 2" key="1">
    <citation type="submission" date="2018-02" db="EMBL/GenBank/DDBJ databases">
        <title>Genome sequence of the basidiomycete white-rot fungus Phlebia centrifuga.</title>
        <authorList>
            <person name="Granchi Z."/>
            <person name="Peng M."/>
            <person name="de Vries R.P."/>
            <person name="Hilden K."/>
            <person name="Makela M.R."/>
            <person name="Grigoriev I."/>
            <person name="Riley R."/>
        </authorList>
    </citation>
    <scope>NUCLEOTIDE SEQUENCE [LARGE SCALE GENOMIC DNA]</scope>
    <source>
        <strain evidence="1 2">FBCC195</strain>
    </source>
</reference>
<sequence>MDDIDRRIAATPPFPGLRHFYEGRRFKQWTGDDSKALMKIYLPAIAGHVPDGMVQAIAVFLDFCYLVRRSTINHDTLCRIEDTLNRFYEHRKIFVATGVRQTISLPRQHSMKHYIHLIQEYGAPNGLCSSITESKHIKAVKEPWRRSSRFEALGQMLKTNSRLSKLTAARAYFKKRGMLHGTALSDTLHQMLPSELQEEMLRQEREVRNNSDDDEVAREDDEGGPVDIMKAATTVDMAKRAREWIHAVSRCIYSSPHAESGYPRTLDGLADHIMQPELKSLIRRFLFDQCNTDSTLTSDDVPLERCPKIHGSHRVLVFHSAVSTYYSPSEVSGLHGMRRERIRSCPSWRRKEARRDCAFAVRDLSQPGMPGMFVVRVLLFISFIFEEKTYPCALVEWFSLCGNERDPITGMWVVEPDLNDCGQREVSVLHLDAIVRNAHLIPVFGETFLPGDFHHSLSLSSFRAYYVNQYADHHIHEVLVVD</sequence>
<dbReference type="AlphaFoldDB" id="A0A2R6NSE4"/>
<dbReference type="STRING" id="98765.A0A2R6NSE4"/>
<comment type="caution">
    <text evidence="1">The sequence shown here is derived from an EMBL/GenBank/DDBJ whole genome shotgun (WGS) entry which is preliminary data.</text>
</comment>
<gene>
    <name evidence="1" type="ORF">PHLCEN_2v8863</name>
</gene>
<dbReference type="EMBL" id="MLYV02000874">
    <property type="protein sequence ID" value="PSR75831.1"/>
    <property type="molecule type" value="Genomic_DNA"/>
</dbReference>
<accession>A0A2R6NSE4</accession>
<dbReference type="OrthoDB" id="3199698at2759"/>
<name>A0A2R6NSE4_9APHY</name>
<evidence type="ECO:0000313" key="1">
    <source>
        <dbReference type="EMBL" id="PSR75831.1"/>
    </source>
</evidence>
<dbReference type="Proteomes" id="UP000186601">
    <property type="component" value="Unassembled WGS sequence"/>
</dbReference>